<dbReference type="AlphaFoldDB" id="A0A395MVZ6"/>
<evidence type="ECO:0000313" key="1">
    <source>
        <dbReference type="EMBL" id="RFN51910.1"/>
    </source>
</evidence>
<sequence>AVQSAASTNTGLHFGVTGCGKSYLLEFLILCMFYGTGTTFDGLNRQGPSTSKDILESIGINAASRFPIMRLYSMEGEVSSSSIFKGAQITDCQRPHEDGHLDEANQSRVTGFNFRGTSDPGEYGTNEAVSSFNQGQCDKAFEVAIALISKTSTTPSDLVMITPYRGNLECFEYSQY</sequence>
<dbReference type="STRING" id="2594813.A0A395MVZ6"/>
<comment type="caution">
    <text evidence="1">The sequence shown here is derived from an EMBL/GenBank/DDBJ whole genome shotgun (WGS) entry which is preliminary data.</text>
</comment>
<name>A0A395MVZ6_9HYPO</name>
<keyword evidence="2" id="KW-1185">Reference proteome</keyword>
<reference evidence="1 2" key="1">
    <citation type="journal article" date="2018" name="PLoS Pathog.">
        <title>Evolution of structural diversity of trichothecenes, a family of toxins produced by plant pathogenic and entomopathogenic fungi.</title>
        <authorList>
            <person name="Proctor R.H."/>
            <person name="McCormick S.P."/>
            <person name="Kim H.S."/>
            <person name="Cardoza R.E."/>
            <person name="Stanley A.M."/>
            <person name="Lindo L."/>
            <person name="Kelly A."/>
            <person name="Brown D.W."/>
            <person name="Lee T."/>
            <person name="Vaughan M.M."/>
            <person name="Alexander N.J."/>
            <person name="Busman M."/>
            <person name="Gutierrez S."/>
        </authorList>
    </citation>
    <scope>NUCLEOTIDE SEQUENCE [LARGE SCALE GENOMIC DNA]</scope>
    <source>
        <strain evidence="1 2">NRRL 13405</strain>
    </source>
</reference>
<accession>A0A395MVZ6</accession>
<dbReference type="Proteomes" id="UP000265631">
    <property type="component" value="Unassembled WGS sequence"/>
</dbReference>
<feature type="non-terminal residue" evidence="1">
    <location>
        <position position="1"/>
    </location>
</feature>
<gene>
    <name evidence="1" type="ORF">FIE12Z_3817</name>
</gene>
<organism evidence="1 2">
    <name type="scientific">Fusarium flagelliforme</name>
    <dbReference type="NCBI Taxonomy" id="2675880"/>
    <lineage>
        <taxon>Eukaryota</taxon>
        <taxon>Fungi</taxon>
        <taxon>Dikarya</taxon>
        <taxon>Ascomycota</taxon>
        <taxon>Pezizomycotina</taxon>
        <taxon>Sordariomycetes</taxon>
        <taxon>Hypocreomycetidae</taxon>
        <taxon>Hypocreales</taxon>
        <taxon>Nectriaceae</taxon>
        <taxon>Fusarium</taxon>
        <taxon>Fusarium incarnatum-equiseti species complex</taxon>
    </lineage>
</organism>
<dbReference type="EMBL" id="PXXK01000088">
    <property type="protein sequence ID" value="RFN51910.1"/>
    <property type="molecule type" value="Genomic_DNA"/>
</dbReference>
<evidence type="ECO:0000313" key="2">
    <source>
        <dbReference type="Proteomes" id="UP000265631"/>
    </source>
</evidence>
<evidence type="ECO:0008006" key="3">
    <source>
        <dbReference type="Google" id="ProtNLM"/>
    </source>
</evidence>
<proteinExistence type="predicted"/>
<protein>
    <recommendedName>
        <fullName evidence="3">DNA2/NAM7 helicase-like C-terminal domain-containing protein</fullName>
    </recommendedName>
</protein>